<feature type="region of interest" description="Disordered" evidence="1">
    <location>
        <begin position="190"/>
        <end position="338"/>
    </location>
</feature>
<evidence type="ECO:0000313" key="3">
    <source>
        <dbReference type="Proteomes" id="UP000241462"/>
    </source>
</evidence>
<reference evidence="2 3" key="1">
    <citation type="journal article" date="2018" name="Mycol. Prog.">
        <title>Coniella lustricola, a new species from submerged detritus.</title>
        <authorList>
            <person name="Raudabaugh D.B."/>
            <person name="Iturriaga T."/>
            <person name="Carver A."/>
            <person name="Mondo S."/>
            <person name="Pangilinan J."/>
            <person name="Lipzen A."/>
            <person name="He G."/>
            <person name="Amirebrahimi M."/>
            <person name="Grigoriev I.V."/>
            <person name="Miller A.N."/>
        </authorList>
    </citation>
    <scope>NUCLEOTIDE SEQUENCE [LARGE SCALE GENOMIC DNA]</scope>
    <source>
        <strain evidence="2 3">B22-T-1</strain>
    </source>
</reference>
<dbReference type="AlphaFoldDB" id="A0A2T3ADX5"/>
<feature type="region of interest" description="Disordered" evidence="1">
    <location>
        <begin position="1"/>
        <end position="70"/>
    </location>
</feature>
<dbReference type="EMBL" id="KZ678405">
    <property type="protein sequence ID" value="PSR93697.1"/>
    <property type="molecule type" value="Genomic_DNA"/>
</dbReference>
<feature type="compositionally biased region" description="Polar residues" evidence="1">
    <location>
        <begin position="120"/>
        <end position="144"/>
    </location>
</feature>
<evidence type="ECO:0000313" key="2">
    <source>
        <dbReference type="EMBL" id="PSR93697.1"/>
    </source>
</evidence>
<name>A0A2T3ADX5_9PEZI</name>
<proteinExistence type="predicted"/>
<organism evidence="2 3">
    <name type="scientific">Coniella lustricola</name>
    <dbReference type="NCBI Taxonomy" id="2025994"/>
    <lineage>
        <taxon>Eukaryota</taxon>
        <taxon>Fungi</taxon>
        <taxon>Dikarya</taxon>
        <taxon>Ascomycota</taxon>
        <taxon>Pezizomycotina</taxon>
        <taxon>Sordariomycetes</taxon>
        <taxon>Sordariomycetidae</taxon>
        <taxon>Diaporthales</taxon>
        <taxon>Schizoparmaceae</taxon>
        <taxon>Coniella</taxon>
    </lineage>
</organism>
<sequence>MGQTSTSRGRGRPRKNPSIAQSDGSPIRKRPVGRPCKPDAELKNHRRYRAGNLPDGEEGYTNGTHEHPYKQKPELYGALMHKKAEKKAKRKGGQAVQYEADPGARLGLGTSASEYVAMHTTKQQKSTSRCSKTTIASQTASQQLKENEVPAAPATFRPLLFRTSYENNMNHTRGVSATCTASNSVPNKQIYGGAPAAPESVASQMSTDYGHGNGASRTHDNDPFIDSVSGDPSPIAGSFSTGAFEGGSWNEGHQQTGHLAQGVSREVRPAMTTTSDSTKVEEAQKRKHQEPQQQFSQSKRRKVTPQQEVREPTASHSQPVHSSTNGKQEKQQHRSSVDNEMKRLDDSIMLMQNIVQGNFSHMNQLKRVGMESGEAIDSIKKQNETLQMQIHETYKRMNELAEESSPPNSIF</sequence>
<dbReference type="InParanoid" id="A0A2T3ADX5"/>
<gene>
    <name evidence="2" type="ORF">BD289DRAFT_451735</name>
</gene>
<keyword evidence="3" id="KW-1185">Reference proteome</keyword>
<feature type="compositionally biased region" description="Polar residues" evidence="1">
    <location>
        <begin position="314"/>
        <end position="326"/>
    </location>
</feature>
<feature type="compositionally biased region" description="Basic and acidic residues" evidence="1">
    <location>
        <begin position="327"/>
        <end position="338"/>
    </location>
</feature>
<accession>A0A2T3ADX5</accession>
<evidence type="ECO:0000256" key="1">
    <source>
        <dbReference type="SAM" id="MobiDB-lite"/>
    </source>
</evidence>
<protein>
    <submittedName>
        <fullName evidence="2">Uncharacterized protein</fullName>
    </submittedName>
</protein>
<feature type="region of interest" description="Disordered" evidence="1">
    <location>
        <begin position="119"/>
        <end position="149"/>
    </location>
</feature>
<dbReference type="Proteomes" id="UP000241462">
    <property type="component" value="Unassembled WGS sequence"/>
</dbReference>